<dbReference type="InterPro" id="IPR057666">
    <property type="entry name" value="DrpA_SLOG"/>
</dbReference>
<sequence length="372" mass="40763">MEYDETVYACAVNRIFNYNCREARILTAHFPSPGELFRLSAAELSGFIRRRELIEAILDSRYLQEAEEEVRWARAHGIQILYINDKEYPSRLRECPDAPTVLFHKGTAGLNPRRAVAIVGTRKATDYGCAQCRKIVEHFARLDIKPLIISGLAYGIDICAHLASLECGLDTVAVLPTGLDSIYPAAHRRHAVRIAGQGALVTDFPKGSAPQAVTFLRRNRIIAGMSDAVLLIESAEKGGGLITASLAQSYSREVFAMPGRITDGYSSGCNALIGRNAAEIITSPSSPADSLGWKILDNKGDISLFEKIFENSGYIKRNILLALSADLTVDRNTLIEKAGGDPADVLPGLTELEMDGIVEADIYGNYRLKTFR</sequence>
<accession>A0A9D2KAB5</accession>
<dbReference type="SUPFAM" id="SSF102405">
    <property type="entry name" value="MCP/YpsA-like"/>
    <property type="match status" value="1"/>
</dbReference>
<dbReference type="Proteomes" id="UP000824115">
    <property type="component" value="Unassembled WGS sequence"/>
</dbReference>
<dbReference type="GO" id="GO:0009294">
    <property type="term" value="P:DNA-mediated transformation"/>
    <property type="evidence" value="ECO:0007669"/>
    <property type="project" value="InterPro"/>
</dbReference>
<dbReference type="NCBIfam" id="TIGR00732">
    <property type="entry name" value="dprA"/>
    <property type="match status" value="1"/>
</dbReference>
<comment type="similarity">
    <text evidence="1">Belongs to the DprA/Smf family.</text>
</comment>
<dbReference type="Pfam" id="PF02481">
    <property type="entry name" value="DNA_processg_A"/>
    <property type="match status" value="1"/>
</dbReference>
<evidence type="ECO:0000256" key="1">
    <source>
        <dbReference type="ARBA" id="ARBA00006525"/>
    </source>
</evidence>
<evidence type="ECO:0000259" key="2">
    <source>
        <dbReference type="Pfam" id="PF02481"/>
    </source>
</evidence>
<dbReference type="EMBL" id="DXAW01000088">
    <property type="protein sequence ID" value="HIZ85776.1"/>
    <property type="molecule type" value="Genomic_DNA"/>
</dbReference>
<dbReference type="AlphaFoldDB" id="A0A9D2KAB5"/>
<gene>
    <name evidence="3" type="primary">dprA</name>
    <name evidence="3" type="ORF">IAC04_04730</name>
</gene>
<dbReference type="PANTHER" id="PTHR43022:SF1">
    <property type="entry name" value="PROTEIN SMF"/>
    <property type="match status" value="1"/>
</dbReference>
<dbReference type="InterPro" id="IPR003488">
    <property type="entry name" value="DprA"/>
</dbReference>
<protein>
    <submittedName>
        <fullName evidence="3">DNA-processing protein DprA</fullName>
    </submittedName>
</protein>
<dbReference type="PANTHER" id="PTHR43022">
    <property type="entry name" value="PROTEIN SMF"/>
    <property type="match status" value="1"/>
</dbReference>
<name>A0A9D2KAB5_9BACT</name>
<proteinExistence type="inferred from homology"/>
<evidence type="ECO:0000313" key="4">
    <source>
        <dbReference type="Proteomes" id="UP000824115"/>
    </source>
</evidence>
<reference evidence="3" key="2">
    <citation type="submission" date="2021-04" db="EMBL/GenBank/DDBJ databases">
        <authorList>
            <person name="Gilroy R."/>
        </authorList>
    </citation>
    <scope>NUCLEOTIDE SEQUENCE</scope>
    <source>
        <strain evidence="3">Gambia16-554</strain>
    </source>
</reference>
<reference evidence="3" key="1">
    <citation type="journal article" date="2021" name="PeerJ">
        <title>Extensive microbial diversity within the chicken gut microbiome revealed by metagenomics and culture.</title>
        <authorList>
            <person name="Gilroy R."/>
            <person name="Ravi A."/>
            <person name="Getino M."/>
            <person name="Pursley I."/>
            <person name="Horton D.L."/>
            <person name="Alikhan N.F."/>
            <person name="Baker D."/>
            <person name="Gharbi K."/>
            <person name="Hall N."/>
            <person name="Watson M."/>
            <person name="Adriaenssens E.M."/>
            <person name="Foster-Nyarko E."/>
            <person name="Jarju S."/>
            <person name="Secka A."/>
            <person name="Antonio M."/>
            <person name="Oren A."/>
            <person name="Chaudhuri R.R."/>
            <person name="La Ragione R."/>
            <person name="Hildebrand F."/>
            <person name="Pallen M.J."/>
        </authorList>
    </citation>
    <scope>NUCLEOTIDE SEQUENCE</scope>
    <source>
        <strain evidence="3">Gambia16-554</strain>
    </source>
</reference>
<organism evidence="3 4">
    <name type="scientific">Candidatus Coprenecus stercoravium</name>
    <dbReference type="NCBI Taxonomy" id="2840735"/>
    <lineage>
        <taxon>Bacteria</taxon>
        <taxon>Pseudomonadati</taxon>
        <taxon>Bacteroidota</taxon>
        <taxon>Bacteroidia</taxon>
        <taxon>Bacteroidales</taxon>
        <taxon>Rikenellaceae</taxon>
        <taxon>Rikenellaceae incertae sedis</taxon>
        <taxon>Candidatus Coprenecus</taxon>
    </lineage>
</organism>
<feature type="domain" description="Smf/DprA SLOG" evidence="2">
    <location>
        <begin position="80"/>
        <end position="284"/>
    </location>
</feature>
<comment type="caution">
    <text evidence="3">The sequence shown here is derived from an EMBL/GenBank/DDBJ whole genome shotgun (WGS) entry which is preliminary data.</text>
</comment>
<evidence type="ECO:0000313" key="3">
    <source>
        <dbReference type="EMBL" id="HIZ85776.1"/>
    </source>
</evidence>
<dbReference type="Gene3D" id="3.40.50.450">
    <property type="match status" value="1"/>
</dbReference>